<dbReference type="Gene3D" id="3.60.10.10">
    <property type="entry name" value="Endonuclease/exonuclease/phosphatase"/>
    <property type="match status" value="1"/>
</dbReference>
<evidence type="ECO:0000313" key="1">
    <source>
        <dbReference type="EMBL" id="VVU95222.1"/>
    </source>
</evidence>
<gene>
    <name evidence="1" type="ORF">CPAV1605_947</name>
</gene>
<accession>A0A5E8CM09</accession>
<dbReference type="AlphaFoldDB" id="A0A5E8CM09"/>
<sequence>MIIEKVLFNEKYIIFSEEDKALLLPQSILNGDIFNRPKLQEIKDYNLANNSFINEKMIKNKINELKSHINQLGTFTRYLIGDGSKLKENYLKHIENNVKNSLIEKKENCIRLVSYNIHGFINPFYSIHGVTNPFYSIHGVTNPFYSKNNKINTLTEIVNLMNKLEPDIISLQEFCPISDKGIIKRNNFQDNLIENYWTISVPRQDNDDQTLDIIVSNAIISKTYFQFNKQSAIAYKIYDSKKQKIFCDILGYKFKFADQFNEEVIIFGIHPIPNWIAIKYNFKTINQLDLIFNTICKDYNPLKKNIIITGDFNTDEDINFLEKYNMHKLENKDIQMTCWNNKIIDHICISKSLYGKINITGFNVYYTQLSDHLPLIFDFNFKNI</sequence>
<dbReference type="SUPFAM" id="SSF56219">
    <property type="entry name" value="DNase I-like"/>
    <property type="match status" value="1"/>
</dbReference>
<reference evidence="1" key="1">
    <citation type="submission" date="2019-09" db="EMBL/GenBank/DDBJ databases">
        <authorList>
            <person name="Needham M D."/>
        </authorList>
    </citation>
    <scope>NUCLEOTIDE SEQUENCE</scope>
</reference>
<dbReference type="EMBL" id="CABVLZ010000004">
    <property type="protein sequence ID" value="VVU95222.1"/>
    <property type="molecule type" value="Genomic_DNA"/>
</dbReference>
<evidence type="ECO:0008006" key="2">
    <source>
        <dbReference type="Google" id="ProtNLM"/>
    </source>
</evidence>
<organism evidence="1">
    <name type="scientific">seawater metagenome</name>
    <dbReference type="NCBI Taxonomy" id="1561972"/>
    <lineage>
        <taxon>unclassified sequences</taxon>
        <taxon>metagenomes</taxon>
        <taxon>ecological metagenomes</taxon>
    </lineage>
</organism>
<protein>
    <recommendedName>
        <fullName evidence="2">Endonuclease/Exonuclease/phosphatase family</fullName>
    </recommendedName>
</protein>
<dbReference type="InterPro" id="IPR036691">
    <property type="entry name" value="Endo/exonu/phosph_ase_sf"/>
</dbReference>
<name>A0A5E8CM09_9ZZZZ</name>
<proteinExistence type="predicted"/>